<sequence length="732" mass="80846">MPQSASAERQGSAMAPSLPGPSADRLDDAPDASAIDQNGEHVITLNVAPSDTAETGAPDEGSDEEEDDNQDTLHLWDEDSDEEDQPKPKRKSILPFAHDGQPHLPNVANWWRTLLMGSAAPGTLSTGHVAMNLLSSGLHPGVLLAMPVYFTRAGVLPGLIVLIFVAMLTAFGGALWITLGRYVGGNTIESITGRAFGMNTQWKRNLGLGLSSVTLVVYCTGAAVIGYHAMTDLLLQVFFHYMSPGNLLHGRAFVTLFVGGFMTLPLLISTTPKRNIIQLQSWTVVMCYPMIAAIMYMRIHDWHPEIHFWPYPHIDLGRPDHAVHPEVVPMPHMSEYTWPWASTAMLPLLLLSATPAQILAHARSLRRKAVYDSNVRSFYLAQLCQSVMMISIIYIVGVQIGMVGSSELDGGLHANFFSSLPLDDDLVNTARILFTVLLAAHLCVCLASARSSWSRLLNLLNVHPLRSVQPPTPQLRGGPMRRSTSATSASPSPRYLPTPWRTSGLVLPSLDEETTPEVRAWRRFKFVRGSLSALVLWSITALSAYFSGVGGVFRRNEKEGEELRFLRSLETIGIVGAFVGFLLPAFIWLVLFRIRRPRAILMLQSNSVRRRMSRYLLSPLSALIPTSRSHEETEPLMNNETTENQEEPSRTGGAAYGATGDWEVDMPSHENEETSSTRDDATLILLARKERQLQRRTRGRRLYQELIVVAVLLPFGLFLVVSSAIELAEGGY</sequence>
<feature type="compositionally biased region" description="Low complexity" evidence="1">
    <location>
        <begin position="481"/>
        <end position="493"/>
    </location>
</feature>
<keyword evidence="4" id="KW-1185">Reference proteome</keyword>
<dbReference type="RefSeq" id="XP_060121431.1">
    <property type="nucleotide sequence ID" value="XM_060265448.1"/>
</dbReference>
<feature type="transmembrane region" description="Helical" evidence="2">
    <location>
        <begin position="156"/>
        <end position="184"/>
    </location>
</feature>
<feature type="transmembrane region" description="Helical" evidence="2">
    <location>
        <begin position="279"/>
        <end position="299"/>
    </location>
</feature>
<evidence type="ECO:0000256" key="1">
    <source>
        <dbReference type="SAM" id="MobiDB-lite"/>
    </source>
</evidence>
<reference evidence="3" key="1">
    <citation type="submission" date="2023-03" db="EMBL/GenBank/DDBJ databases">
        <title>Mating type loci evolution in Malassezia.</title>
        <authorList>
            <person name="Coelho M.A."/>
        </authorList>
    </citation>
    <scope>NUCLEOTIDE SEQUENCE</scope>
    <source>
        <strain evidence="3">CBS 9431</strain>
    </source>
</reference>
<dbReference type="EMBL" id="CP119959">
    <property type="protein sequence ID" value="WFD38534.1"/>
    <property type="molecule type" value="Genomic_DNA"/>
</dbReference>
<protein>
    <recommendedName>
        <fullName evidence="5">Amino acid transporter transmembrane domain-containing protein</fullName>
    </recommendedName>
</protein>
<feature type="transmembrane region" description="Helical" evidence="2">
    <location>
        <begin position="248"/>
        <end position="267"/>
    </location>
</feature>
<dbReference type="PANTHER" id="PTHR22950">
    <property type="entry name" value="AMINO ACID TRANSPORTER"/>
    <property type="match status" value="1"/>
</dbReference>
<accession>A0AAF0JA98</accession>
<feature type="transmembrane region" description="Helical" evidence="2">
    <location>
        <begin position="430"/>
        <end position="449"/>
    </location>
</feature>
<feature type="transmembrane region" description="Helical" evidence="2">
    <location>
        <begin position="572"/>
        <end position="592"/>
    </location>
</feature>
<feature type="compositionally biased region" description="Acidic residues" evidence="1">
    <location>
        <begin position="60"/>
        <end position="70"/>
    </location>
</feature>
<feature type="region of interest" description="Disordered" evidence="1">
    <location>
        <begin position="627"/>
        <end position="659"/>
    </location>
</feature>
<feature type="transmembrane region" description="Helical" evidence="2">
    <location>
        <begin position="338"/>
        <end position="359"/>
    </location>
</feature>
<name>A0AAF0JA98_9BASI</name>
<feature type="transmembrane region" description="Helical" evidence="2">
    <location>
        <begin position="205"/>
        <end position="228"/>
    </location>
</feature>
<dbReference type="GO" id="GO:0016020">
    <property type="term" value="C:membrane"/>
    <property type="evidence" value="ECO:0007669"/>
    <property type="project" value="TreeGrafter"/>
</dbReference>
<evidence type="ECO:0000256" key="2">
    <source>
        <dbReference type="SAM" id="Phobius"/>
    </source>
</evidence>
<feature type="transmembrane region" description="Helical" evidence="2">
    <location>
        <begin position="531"/>
        <end position="552"/>
    </location>
</feature>
<evidence type="ECO:0008006" key="5">
    <source>
        <dbReference type="Google" id="ProtNLM"/>
    </source>
</evidence>
<feature type="region of interest" description="Disordered" evidence="1">
    <location>
        <begin position="1"/>
        <end position="98"/>
    </location>
</feature>
<evidence type="ECO:0000313" key="3">
    <source>
        <dbReference type="EMBL" id="WFD38534.1"/>
    </source>
</evidence>
<keyword evidence="2" id="KW-0472">Membrane</keyword>
<dbReference type="AlphaFoldDB" id="A0AAF0JA98"/>
<organism evidence="3 4">
    <name type="scientific">Malassezia japonica</name>
    <dbReference type="NCBI Taxonomy" id="223818"/>
    <lineage>
        <taxon>Eukaryota</taxon>
        <taxon>Fungi</taxon>
        <taxon>Dikarya</taxon>
        <taxon>Basidiomycota</taxon>
        <taxon>Ustilaginomycotina</taxon>
        <taxon>Malasseziomycetes</taxon>
        <taxon>Malasseziales</taxon>
        <taxon>Malasseziaceae</taxon>
        <taxon>Malassezia</taxon>
    </lineage>
</organism>
<feature type="region of interest" description="Disordered" evidence="1">
    <location>
        <begin position="470"/>
        <end position="497"/>
    </location>
</feature>
<feature type="transmembrane region" description="Helical" evidence="2">
    <location>
        <begin position="379"/>
        <end position="402"/>
    </location>
</feature>
<dbReference type="PANTHER" id="PTHR22950:SF671">
    <property type="entry name" value="CHROMOSOME UNDETERMINED SCAFFOLD_75, WHOLE GENOME SHOTGUN SEQUENCE"/>
    <property type="match status" value="1"/>
</dbReference>
<keyword evidence="2" id="KW-0812">Transmembrane</keyword>
<gene>
    <name evidence="3" type="ORF">MJAP1_001490</name>
</gene>
<dbReference type="GO" id="GO:0015179">
    <property type="term" value="F:L-amino acid transmembrane transporter activity"/>
    <property type="evidence" value="ECO:0007669"/>
    <property type="project" value="TreeGrafter"/>
</dbReference>
<dbReference type="GeneID" id="85225139"/>
<dbReference type="Proteomes" id="UP001217754">
    <property type="component" value="Chromosome 2"/>
</dbReference>
<keyword evidence="2" id="KW-1133">Transmembrane helix</keyword>
<proteinExistence type="predicted"/>
<feature type="transmembrane region" description="Helical" evidence="2">
    <location>
        <begin position="702"/>
        <end position="725"/>
    </location>
</feature>
<evidence type="ECO:0000313" key="4">
    <source>
        <dbReference type="Proteomes" id="UP001217754"/>
    </source>
</evidence>